<gene>
    <name evidence="1" type="ORF">AFUS01_LOCUS44717</name>
</gene>
<dbReference type="EMBL" id="CAJVCH010570596">
    <property type="protein sequence ID" value="CAG7835332.1"/>
    <property type="molecule type" value="Genomic_DNA"/>
</dbReference>
<keyword evidence="2" id="KW-1185">Reference proteome</keyword>
<comment type="caution">
    <text evidence="1">The sequence shown here is derived from an EMBL/GenBank/DDBJ whole genome shotgun (WGS) entry which is preliminary data.</text>
</comment>
<reference evidence="1" key="1">
    <citation type="submission" date="2021-06" db="EMBL/GenBank/DDBJ databases">
        <authorList>
            <person name="Hodson N. C."/>
            <person name="Mongue J. A."/>
            <person name="Jaron S. K."/>
        </authorList>
    </citation>
    <scope>NUCLEOTIDE SEQUENCE</scope>
</reference>
<name>A0A8J2Q0A0_9HEXA</name>
<proteinExistence type="predicted"/>
<evidence type="ECO:0000313" key="2">
    <source>
        <dbReference type="Proteomes" id="UP000708208"/>
    </source>
</evidence>
<sequence>MLIQKKFRYIQQ</sequence>
<dbReference type="Proteomes" id="UP000708208">
    <property type="component" value="Unassembled WGS sequence"/>
</dbReference>
<organism evidence="1 2">
    <name type="scientific">Allacma fusca</name>
    <dbReference type="NCBI Taxonomy" id="39272"/>
    <lineage>
        <taxon>Eukaryota</taxon>
        <taxon>Metazoa</taxon>
        <taxon>Ecdysozoa</taxon>
        <taxon>Arthropoda</taxon>
        <taxon>Hexapoda</taxon>
        <taxon>Collembola</taxon>
        <taxon>Symphypleona</taxon>
        <taxon>Sminthuridae</taxon>
        <taxon>Allacma</taxon>
    </lineage>
</organism>
<evidence type="ECO:0000313" key="1">
    <source>
        <dbReference type="EMBL" id="CAG7835332.1"/>
    </source>
</evidence>
<accession>A0A8J2Q0A0</accession>
<protein>
    <submittedName>
        <fullName evidence="1">Uncharacterized protein</fullName>
    </submittedName>
</protein>
<feature type="non-terminal residue" evidence="1">
    <location>
        <position position="1"/>
    </location>
</feature>